<comment type="caution">
    <text evidence="4">The sequence shown here is derived from an EMBL/GenBank/DDBJ whole genome shotgun (WGS) entry which is preliminary data.</text>
</comment>
<feature type="signal peptide" evidence="2">
    <location>
        <begin position="1"/>
        <end position="25"/>
    </location>
</feature>
<dbReference type="Gene3D" id="2.60.40.1620">
    <property type="entry name" value="Lipoprotein YajI-like"/>
    <property type="match status" value="1"/>
</dbReference>
<feature type="domain" description="DUF3251" evidence="3">
    <location>
        <begin position="28"/>
        <end position="180"/>
    </location>
</feature>
<accession>A0A8E1RYG3</accession>
<name>A0A8E1RYG3_9GAMM</name>
<dbReference type="InterPro" id="IPR037125">
    <property type="entry name" value="YajI-like_sf"/>
</dbReference>
<dbReference type="OrthoDB" id="6504692at2"/>
<keyword evidence="2" id="KW-0732">Signal</keyword>
<dbReference type="PROSITE" id="PS51257">
    <property type="entry name" value="PROKAR_LIPOPROTEIN"/>
    <property type="match status" value="1"/>
</dbReference>
<protein>
    <recommendedName>
        <fullName evidence="3">DUF3251 domain-containing protein</fullName>
    </recommendedName>
</protein>
<organism evidence="4 5">
    <name type="scientific">Pantoea dispersa</name>
    <dbReference type="NCBI Taxonomy" id="59814"/>
    <lineage>
        <taxon>Bacteria</taxon>
        <taxon>Pseudomonadati</taxon>
        <taxon>Pseudomonadota</taxon>
        <taxon>Gammaproteobacteria</taxon>
        <taxon>Enterobacterales</taxon>
        <taxon>Erwiniaceae</taxon>
        <taxon>Pantoea</taxon>
    </lineage>
</organism>
<dbReference type="Pfam" id="PF11622">
    <property type="entry name" value="DUF3251"/>
    <property type="match status" value="1"/>
</dbReference>
<gene>
    <name evidence="4" type="ORF">SA3R_14270</name>
</gene>
<sequence>MTFRMIWVPAALAALVLSGCSSTPASPQVKALHQEVSQLNQQMRKLTSQASALEIQGQLNSQSTQGAWLLPQANTPVELQTQLGKLRLSLSHVEGEASGSRANLNIRSTDDKPVPALSARVVWGEMDPASGKPLNADSLSQTITVPASLMPRSSVSVPLRLSGLAPGQPGYVRVHDVQAVADASTVVAGQ</sequence>
<evidence type="ECO:0000256" key="1">
    <source>
        <dbReference type="SAM" id="Coils"/>
    </source>
</evidence>
<feature type="chain" id="PRO_5034502078" description="DUF3251 domain-containing protein" evidence="2">
    <location>
        <begin position="26"/>
        <end position="190"/>
    </location>
</feature>
<dbReference type="Proteomes" id="UP000071979">
    <property type="component" value="Unassembled WGS sequence"/>
</dbReference>
<dbReference type="RefSeq" id="WP_058775221.1">
    <property type="nucleotide sequence ID" value="NZ_CP106660.1"/>
</dbReference>
<evidence type="ECO:0000313" key="4">
    <source>
        <dbReference type="EMBL" id="KTS67098.1"/>
    </source>
</evidence>
<dbReference type="EMBL" id="LDSE01000026">
    <property type="protein sequence ID" value="KTS67098.1"/>
    <property type="molecule type" value="Genomic_DNA"/>
</dbReference>
<proteinExistence type="predicted"/>
<feature type="coiled-coil region" evidence="1">
    <location>
        <begin position="29"/>
        <end position="56"/>
    </location>
</feature>
<evidence type="ECO:0000259" key="3">
    <source>
        <dbReference type="Pfam" id="PF11622"/>
    </source>
</evidence>
<dbReference type="AlphaFoldDB" id="A0A8E1RYG3"/>
<evidence type="ECO:0000256" key="2">
    <source>
        <dbReference type="SAM" id="SignalP"/>
    </source>
</evidence>
<dbReference type="NCBIfam" id="NF008575">
    <property type="entry name" value="PRK11530.1"/>
    <property type="match status" value="1"/>
</dbReference>
<reference evidence="4 5" key="1">
    <citation type="journal article" date="2016" name="Front. Microbiol.">
        <title>Genomic Resource of Rice Seed Associated Bacteria.</title>
        <authorList>
            <person name="Midha S."/>
            <person name="Bansal K."/>
            <person name="Sharma S."/>
            <person name="Kumar N."/>
            <person name="Patil P.P."/>
            <person name="Chaudhry V."/>
            <person name="Patil P.B."/>
        </authorList>
    </citation>
    <scope>NUCLEOTIDE SEQUENCE [LARGE SCALE GENOMIC DNA]</scope>
    <source>
        <strain evidence="4 5">SA3</strain>
    </source>
</reference>
<dbReference type="InterPro" id="IPR021658">
    <property type="entry name" value="DUF3251"/>
</dbReference>
<evidence type="ECO:0000313" key="5">
    <source>
        <dbReference type="Proteomes" id="UP000071979"/>
    </source>
</evidence>
<keyword evidence="1" id="KW-0175">Coiled coil</keyword>